<comment type="similarity">
    <text evidence="3">Belongs to the DNA glycosylase MPG family.</text>
</comment>
<reference evidence="16 17" key="1">
    <citation type="submission" date="2025-04" db="UniProtKB">
        <authorList>
            <consortium name="RefSeq"/>
        </authorList>
    </citation>
    <scope>IDENTIFICATION</scope>
    <source>
        <tissue evidence="16 17">Whole organism</tissue>
    </source>
</reference>
<dbReference type="RefSeq" id="XP_026281906.1">
    <property type="nucleotide sequence ID" value="XM_026426121.2"/>
</dbReference>
<protein>
    <recommendedName>
        <fullName evidence="10">DNA-3-methyladenine glycosylase</fullName>
        <ecNumber evidence="4">3.2.2.21</ecNumber>
    </recommendedName>
    <alternativeName>
        <fullName evidence="11">3-alkyladenine DNA glycosylase</fullName>
    </alternativeName>
    <alternativeName>
        <fullName evidence="8">3-methyladenine DNA glycosidase</fullName>
    </alternativeName>
    <alternativeName>
        <fullName evidence="13">ADPG</fullName>
    </alternativeName>
    <alternativeName>
        <fullName evidence="12">N-methylpurine-DNA glycosylase</fullName>
    </alternativeName>
</protein>
<evidence type="ECO:0000256" key="7">
    <source>
        <dbReference type="ARBA" id="ARBA00023204"/>
    </source>
</evidence>
<evidence type="ECO:0000256" key="14">
    <source>
        <dbReference type="SAM" id="MobiDB-lite"/>
    </source>
</evidence>
<evidence type="ECO:0000256" key="6">
    <source>
        <dbReference type="ARBA" id="ARBA00022801"/>
    </source>
</evidence>
<comment type="function">
    <text evidence="2">Hydrolysis of the deoxyribose N-glycosidic bond to excise 3-methyladenine, and 7-methylguanine from the damaged DNA polymer formed by alkylation lesions.</text>
</comment>
<dbReference type="FunFam" id="3.10.300.10:FF:000001">
    <property type="entry name" value="Putative 3-methyladenine DNA glycosylase"/>
    <property type="match status" value="1"/>
</dbReference>
<dbReference type="NCBIfam" id="TIGR00567">
    <property type="entry name" value="3mg"/>
    <property type="match status" value="1"/>
</dbReference>
<evidence type="ECO:0000313" key="16">
    <source>
        <dbReference type="RefSeq" id="XP_026281906.1"/>
    </source>
</evidence>
<dbReference type="Proteomes" id="UP000504606">
    <property type="component" value="Unplaced"/>
</dbReference>
<keyword evidence="5" id="KW-0227">DNA damage</keyword>
<comment type="catalytic activity">
    <reaction evidence="1">
        <text>Hydrolysis of alkylated DNA, releasing 3-methyladenine, 3-methylguanine, 7-methylguanine and 7-methyladenine.</text>
        <dbReference type="EC" id="3.2.2.21"/>
    </reaction>
</comment>
<dbReference type="HAMAP" id="MF_00527">
    <property type="entry name" value="3MGH"/>
    <property type="match status" value="1"/>
</dbReference>
<evidence type="ECO:0000256" key="13">
    <source>
        <dbReference type="ARBA" id="ARBA00082988"/>
    </source>
</evidence>
<keyword evidence="15" id="KW-1185">Reference proteome</keyword>
<accession>A0A6J1SKV9</accession>
<comment type="subunit">
    <text evidence="9">Binds MBD1. Binds SSBP1.</text>
</comment>
<dbReference type="InterPro" id="IPR003180">
    <property type="entry name" value="MPG"/>
</dbReference>
<dbReference type="SUPFAM" id="SSF50486">
    <property type="entry name" value="FMT C-terminal domain-like"/>
    <property type="match status" value="1"/>
</dbReference>
<feature type="region of interest" description="Disordered" evidence="14">
    <location>
        <begin position="205"/>
        <end position="231"/>
    </location>
</feature>
<dbReference type="OrthoDB" id="6353017at2759"/>
<keyword evidence="6" id="KW-0378">Hydrolase</keyword>
<gene>
    <name evidence="16 17" type="primary">LOC113208876</name>
</gene>
<evidence type="ECO:0000313" key="15">
    <source>
        <dbReference type="Proteomes" id="UP000504606"/>
    </source>
</evidence>
<sequence length="325" mass="35630">MGAMPPERRINLSVLKRQGSGSSVKSNRGCDKVQSHVEKIPSKQYVATEFSTNQISEDTAQQVTVERSNCSKSDVTKERASGDASQAMKCLEDDSYDVPCEQLAKSLLGKILVRRLDSGHVLKGRIVETECYLGEYDKASHSFKGRMTERNAPMFMKPGTAYVYLTYGMYHCFNISSRGPGAAVLIRALEPVEGMDLMADLRARGVKKKKPASGEGEEGGSRKAKSKNFKPHELCSGPAKLCIAMAIDKDSCNKKDLTTWPGLSVVHAEGAGEGEPPPPVVVTKRVGIESAGREWADKPLRFYLLGNASVSKRDREKERDLMGRP</sequence>
<dbReference type="RefSeq" id="XP_026281915.1">
    <property type="nucleotide sequence ID" value="XM_026426130.2"/>
</dbReference>
<evidence type="ECO:0000256" key="3">
    <source>
        <dbReference type="ARBA" id="ARBA00009232"/>
    </source>
</evidence>
<organism evidence="15 16">
    <name type="scientific">Frankliniella occidentalis</name>
    <name type="common">Western flower thrips</name>
    <name type="synonym">Euthrips occidentalis</name>
    <dbReference type="NCBI Taxonomy" id="133901"/>
    <lineage>
        <taxon>Eukaryota</taxon>
        <taxon>Metazoa</taxon>
        <taxon>Ecdysozoa</taxon>
        <taxon>Arthropoda</taxon>
        <taxon>Hexapoda</taxon>
        <taxon>Insecta</taxon>
        <taxon>Pterygota</taxon>
        <taxon>Neoptera</taxon>
        <taxon>Paraneoptera</taxon>
        <taxon>Thysanoptera</taxon>
        <taxon>Terebrantia</taxon>
        <taxon>Thripoidea</taxon>
        <taxon>Thripidae</taxon>
        <taxon>Frankliniella</taxon>
    </lineage>
</organism>
<evidence type="ECO:0000256" key="12">
    <source>
        <dbReference type="ARBA" id="ARBA00078171"/>
    </source>
</evidence>
<evidence type="ECO:0000313" key="17">
    <source>
        <dbReference type="RefSeq" id="XP_026281915.1"/>
    </source>
</evidence>
<dbReference type="GO" id="GO:0003677">
    <property type="term" value="F:DNA binding"/>
    <property type="evidence" value="ECO:0007669"/>
    <property type="project" value="InterPro"/>
</dbReference>
<feature type="region of interest" description="Disordered" evidence="14">
    <location>
        <begin position="1"/>
        <end position="33"/>
    </location>
</feature>
<dbReference type="Gene3D" id="3.10.300.10">
    <property type="entry name" value="Methylpurine-DNA glycosylase (MPG)"/>
    <property type="match status" value="1"/>
</dbReference>
<dbReference type="GeneID" id="113208876"/>
<evidence type="ECO:0000256" key="4">
    <source>
        <dbReference type="ARBA" id="ARBA00012000"/>
    </source>
</evidence>
<dbReference type="EC" id="3.2.2.21" evidence="4"/>
<evidence type="ECO:0000256" key="2">
    <source>
        <dbReference type="ARBA" id="ARBA00002421"/>
    </source>
</evidence>
<name>A0A6J1SKV9_FRAOC</name>
<proteinExistence type="inferred from homology"/>
<dbReference type="GO" id="GO:0003905">
    <property type="term" value="F:alkylbase DNA N-glycosylase activity"/>
    <property type="evidence" value="ECO:0007669"/>
    <property type="project" value="UniProtKB-EC"/>
</dbReference>
<evidence type="ECO:0000256" key="1">
    <source>
        <dbReference type="ARBA" id="ARBA00000086"/>
    </source>
</evidence>
<evidence type="ECO:0000256" key="5">
    <source>
        <dbReference type="ARBA" id="ARBA00022763"/>
    </source>
</evidence>
<evidence type="ECO:0000256" key="8">
    <source>
        <dbReference type="ARBA" id="ARBA00033426"/>
    </source>
</evidence>
<dbReference type="KEGG" id="foc:113208876"/>
<dbReference type="GO" id="GO:0006284">
    <property type="term" value="P:base-excision repair"/>
    <property type="evidence" value="ECO:0007669"/>
    <property type="project" value="InterPro"/>
</dbReference>
<dbReference type="InterPro" id="IPR036995">
    <property type="entry name" value="MPG_sf"/>
</dbReference>
<evidence type="ECO:0000256" key="10">
    <source>
        <dbReference type="ARBA" id="ARBA00068926"/>
    </source>
</evidence>
<dbReference type="AlphaFoldDB" id="A0A6J1SKV9"/>
<dbReference type="InterPro" id="IPR011034">
    <property type="entry name" value="Formyl_transferase-like_C_sf"/>
</dbReference>
<evidence type="ECO:0000256" key="9">
    <source>
        <dbReference type="ARBA" id="ARBA00066187"/>
    </source>
</evidence>
<keyword evidence="7" id="KW-0234">DNA repair</keyword>
<dbReference type="Pfam" id="PF02245">
    <property type="entry name" value="Pur_DNA_glyco"/>
    <property type="match status" value="1"/>
</dbReference>
<dbReference type="CDD" id="cd00540">
    <property type="entry name" value="AAG"/>
    <property type="match status" value="1"/>
</dbReference>
<evidence type="ECO:0000256" key="11">
    <source>
        <dbReference type="ARBA" id="ARBA00076879"/>
    </source>
</evidence>
<feature type="compositionally biased region" description="Basic and acidic residues" evidence="14">
    <location>
        <begin position="1"/>
        <end position="10"/>
    </location>
</feature>
<dbReference type="PANTHER" id="PTHR10429">
    <property type="entry name" value="DNA-3-METHYLADENINE GLYCOSYLASE"/>
    <property type="match status" value="1"/>
</dbReference>
<dbReference type="PANTHER" id="PTHR10429:SF0">
    <property type="entry name" value="DNA-3-METHYLADENINE GLYCOSYLASE"/>
    <property type="match status" value="1"/>
</dbReference>